<feature type="non-terminal residue" evidence="2">
    <location>
        <position position="1"/>
    </location>
</feature>
<feature type="non-terminal residue" evidence="2">
    <location>
        <position position="355"/>
    </location>
</feature>
<keyword evidence="3" id="KW-1185">Reference proteome</keyword>
<name>A0A9Q1D8M0_CONCO</name>
<protein>
    <submittedName>
        <fullName evidence="2">Uncharacterized protein</fullName>
    </submittedName>
</protein>
<comment type="caution">
    <text evidence="2">The sequence shown here is derived from an EMBL/GenBank/DDBJ whole genome shotgun (WGS) entry which is preliminary data.</text>
</comment>
<proteinExistence type="predicted"/>
<accession>A0A9Q1D8M0</accession>
<sequence>GSLGYLPRRTKSQAYKVKGALCILLCVACSLYKKNQKTKKVEPDPERPGKNMIMEEKGTQKKFQIWACGQGTRPLRDSRIRGRAQSAGAQLSTCEFSRQSFKTENEGCLDQTGRYISMPEVDNTQQQETGRPSMPVHRAENLPYLSIGANAADRSPGCTEDHCGDNPGHNLRKEIRRISTWPITLNQWKKQHTSEDKSLSLFLSTTEDRGKMICDVDECMDGFKQEDLSLESPPRDNVEGVLPMTDREFTAEEDSRSATQEGDTVLLCLNEEPQSHTWPYEISTRKSHVPGQTWNQTEPHDEHDEPYSPSLKLGREWEMEREARATCGMARQEGCGFSTGGSWANNPGSSPHDAQ</sequence>
<feature type="compositionally biased region" description="Polar residues" evidence="1">
    <location>
        <begin position="340"/>
        <end position="349"/>
    </location>
</feature>
<evidence type="ECO:0000313" key="3">
    <source>
        <dbReference type="Proteomes" id="UP001152803"/>
    </source>
</evidence>
<dbReference type="AlphaFoldDB" id="A0A9Q1D8M0"/>
<organism evidence="2 3">
    <name type="scientific">Conger conger</name>
    <name type="common">Conger eel</name>
    <name type="synonym">Muraena conger</name>
    <dbReference type="NCBI Taxonomy" id="82655"/>
    <lineage>
        <taxon>Eukaryota</taxon>
        <taxon>Metazoa</taxon>
        <taxon>Chordata</taxon>
        <taxon>Craniata</taxon>
        <taxon>Vertebrata</taxon>
        <taxon>Euteleostomi</taxon>
        <taxon>Actinopterygii</taxon>
        <taxon>Neopterygii</taxon>
        <taxon>Teleostei</taxon>
        <taxon>Anguilliformes</taxon>
        <taxon>Congridae</taxon>
        <taxon>Conger</taxon>
    </lineage>
</organism>
<dbReference type="Proteomes" id="UP001152803">
    <property type="component" value="Unassembled WGS sequence"/>
</dbReference>
<dbReference type="OrthoDB" id="1055097at2759"/>
<dbReference type="EMBL" id="JAFJMO010000011">
    <property type="protein sequence ID" value="KAJ8262710.1"/>
    <property type="molecule type" value="Genomic_DNA"/>
</dbReference>
<feature type="region of interest" description="Disordered" evidence="1">
    <location>
        <begin position="287"/>
        <end position="314"/>
    </location>
</feature>
<evidence type="ECO:0000313" key="2">
    <source>
        <dbReference type="EMBL" id="KAJ8262710.1"/>
    </source>
</evidence>
<reference evidence="2" key="1">
    <citation type="journal article" date="2023" name="Science">
        <title>Genome structures resolve the early diversification of teleost fishes.</title>
        <authorList>
            <person name="Parey E."/>
            <person name="Louis A."/>
            <person name="Montfort J."/>
            <person name="Bouchez O."/>
            <person name="Roques C."/>
            <person name="Iampietro C."/>
            <person name="Lluch J."/>
            <person name="Castinel A."/>
            <person name="Donnadieu C."/>
            <person name="Desvignes T."/>
            <person name="Floi Bucao C."/>
            <person name="Jouanno E."/>
            <person name="Wen M."/>
            <person name="Mejri S."/>
            <person name="Dirks R."/>
            <person name="Jansen H."/>
            <person name="Henkel C."/>
            <person name="Chen W.J."/>
            <person name="Zahm M."/>
            <person name="Cabau C."/>
            <person name="Klopp C."/>
            <person name="Thompson A.W."/>
            <person name="Robinson-Rechavi M."/>
            <person name="Braasch I."/>
            <person name="Lecointre G."/>
            <person name="Bobe J."/>
            <person name="Postlethwait J.H."/>
            <person name="Berthelot C."/>
            <person name="Roest Crollius H."/>
            <person name="Guiguen Y."/>
        </authorList>
    </citation>
    <scope>NUCLEOTIDE SEQUENCE</scope>
    <source>
        <strain evidence="2">Concon-B</strain>
    </source>
</reference>
<evidence type="ECO:0000256" key="1">
    <source>
        <dbReference type="SAM" id="MobiDB-lite"/>
    </source>
</evidence>
<gene>
    <name evidence="2" type="ORF">COCON_G00151670</name>
</gene>
<feature type="region of interest" description="Disordered" evidence="1">
    <location>
        <begin position="334"/>
        <end position="355"/>
    </location>
</feature>